<name>A0A2W5T5T0_9BACT</name>
<sequence length="261" mass="27048">MLGAALTFTACPSKETVDAGAPAPTNTVTPPTPAAPPPPPPLSAEDKQKALYGFGALIAERTPVKTAGLTPEELAEVTRGMRDAALAKELEVKIEELAPKVDQLLNEKATARAEAEKKKGSEFLAKMAKEKGAKKTATGLIYIETQAGTGAQPKATDTVSVHYKGTLIDGTEFDSSYKRGQPTEFPLNGVIKCWTEGVAMMKTGGKAKLVCPSDIAYGDRGAGAGIPGGATLVFEVELVGIKEPPAAQPAVPDLGVPPQGK</sequence>
<dbReference type="FunFam" id="3.10.50.40:FF:000006">
    <property type="entry name" value="Peptidyl-prolyl cis-trans isomerase"/>
    <property type="match status" value="1"/>
</dbReference>
<reference evidence="10 11" key="1">
    <citation type="submission" date="2017-08" db="EMBL/GenBank/DDBJ databases">
        <title>Infants hospitalized years apart are colonized by the same room-sourced microbial strains.</title>
        <authorList>
            <person name="Brooks B."/>
            <person name="Olm M.R."/>
            <person name="Firek B.A."/>
            <person name="Baker R."/>
            <person name="Thomas B.C."/>
            <person name="Morowitz M.J."/>
            <person name="Banfield J.F."/>
        </authorList>
    </citation>
    <scope>NUCLEOTIDE SEQUENCE [LARGE SCALE GENOMIC DNA]</scope>
    <source>
        <strain evidence="10">S2_003_000_R2_14</strain>
    </source>
</reference>
<gene>
    <name evidence="10" type="ORF">DI536_18850</name>
</gene>
<dbReference type="Pfam" id="PF00254">
    <property type="entry name" value="FKBP_C"/>
    <property type="match status" value="1"/>
</dbReference>
<comment type="similarity">
    <text evidence="2 6">Belongs to the FKBP-type PPIase family.</text>
</comment>
<proteinExistence type="inferred from homology"/>
<evidence type="ECO:0000256" key="7">
    <source>
        <dbReference type="SAM" id="Coils"/>
    </source>
</evidence>
<evidence type="ECO:0000259" key="9">
    <source>
        <dbReference type="PROSITE" id="PS50059"/>
    </source>
</evidence>
<dbReference type="AlphaFoldDB" id="A0A2W5T5T0"/>
<evidence type="ECO:0000256" key="8">
    <source>
        <dbReference type="SAM" id="MobiDB-lite"/>
    </source>
</evidence>
<evidence type="ECO:0000256" key="6">
    <source>
        <dbReference type="RuleBase" id="RU003915"/>
    </source>
</evidence>
<dbReference type="Gene3D" id="3.10.50.40">
    <property type="match status" value="1"/>
</dbReference>
<comment type="catalytic activity">
    <reaction evidence="1 5 6">
        <text>[protein]-peptidylproline (omega=180) = [protein]-peptidylproline (omega=0)</text>
        <dbReference type="Rhea" id="RHEA:16237"/>
        <dbReference type="Rhea" id="RHEA-COMP:10747"/>
        <dbReference type="Rhea" id="RHEA-COMP:10748"/>
        <dbReference type="ChEBI" id="CHEBI:83833"/>
        <dbReference type="ChEBI" id="CHEBI:83834"/>
        <dbReference type="EC" id="5.2.1.8"/>
    </reaction>
</comment>
<dbReference type="GO" id="GO:0006457">
    <property type="term" value="P:protein folding"/>
    <property type="evidence" value="ECO:0007669"/>
    <property type="project" value="InterPro"/>
</dbReference>
<dbReference type="EMBL" id="QFQP01000016">
    <property type="protein sequence ID" value="PZR10850.1"/>
    <property type="molecule type" value="Genomic_DNA"/>
</dbReference>
<dbReference type="EC" id="5.2.1.8" evidence="6"/>
<accession>A0A2W5T5T0</accession>
<dbReference type="Pfam" id="PF01346">
    <property type="entry name" value="FKBP_N"/>
    <property type="match status" value="1"/>
</dbReference>
<dbReference type="GO" id="GO:0003755">
    <property type="term" value="F:peptidyl-prolyl cis-trans isomerase activity"/>
    <property type="evidence" value="ECO:0007669"/>
    <property type="project" value="UniProtKB-UniRule"/>
</dbReference>
<evidence type="ECO:0000256" key="1">
    <source>
        <dbReference type="ARBA" id="ARBA00000971"/>
    </source>
</evidence>
<dbReference type="InterPro" id="IPR001179">
    <property type="entry name" value="PPIase_FKBP_dom"/>
</dbReference>
<dbReference type="PANTHER" id="PTHR43811">
    <property type="entry name" value="FKBP-TYPE PEPTIDYL-PROLYL CIS-TRANS ISOMERASE FKPA"/>
    <property type="match status" value="1"/>
</dbReference>
<dbReference type="Proteomes" id="UP000249061">
    <property type="component" value="Unassembled WGS sequence"/>
</dbReference>
<dbReference type="PANTHER" id="PTHR43811:SF19">
    <property type="entry name" value="39 KDA FK506-BINDING NUCLEAR PROTEIN"/>
    <property type="match status" value="1"/>
</dbReference>
<evidence type="ECO:0000256" key="2">
    <source>
        <dbReference type="ARBA" id="ARBA00006577"/>
    </source>
</evidence>
<feature type="domain" description="PPIase FKBP-type" evidence="9">
    <location>
        <begin position="156"/>
        <end position="242"/>
    </location>
</feature>
<evidence type="ECO:0000256" key="5">
    <source>
        <dbReference type="PROSITE-ProRule" id="PRU00277"/>
    </source>
</evidence>
<comment type="caution">
    <text evidence="10">The sequence shown here is derived from an EMBL/GenBank/DDBJ whole genome shotgun (WGS) entry which is preliminary data.</text>
</comment>
<feature type="compositionally biased region" description="Pro residues" evidence="8">
    <location>
        <begin position="30"/>
        <end position="42"/>
    </location>
</feature>
<keyword evidence="7" id="KW-0175">Coiled coil</keyword>
<organism evidence="10 11">
    <name type="scientific">Archangium gephyra</name>
    <dbReference type="NCBI Taxonomy" id="48"/>
    <lineage>
        <taxon>Bacteria</taxon>
        <taxon>Pseudomonadati</taxon>
        <taxon>Myxococcota</taxon>
        <taxon>Myxococcia</taxon>
        <taxon>Myxococcales</taxon>
        <taxon>Cystobacterineae</taxon>
        <taxon>Archangiaceae</taxon>
        <taxon>Archangium</taxon>
    </lineage>
</organism>
<dbReference type="SUPFAM" id="SSF54534">
    <property type="entry name" value="FKBP-like"/>
    <property type="match status" value="1"/>
</dbReference>
<evidence type="ECO:0000256" key="3">
    <source>
        <dbReference type="ARBA" id="ARBA00023110"/>
    </source>
</evidence>
<keyword evidence="4 5" id="KW-0413">Isomerase</keyword>
<evidence type="ECO:0000313" key="10">
    <source>
        <dbReference type="EMBL" id="PZR10850.1"/>
    </source>
</evidence>
<feature type="region of interest" description="Disordered" evidence="8">
    <location>
        <begin position="1"/>
        <end position="46"/>
    </location>
</feature>
<keyword evidence="3 5" id="KW-0697">Rotamase</keyword>
<evidence type="ECO:0000256" key="4">
    <source>
        <dbReference type="ARBA" id="ARBA00023235"/>
    </source>
</evidence>
<protein>
    <recommendedName>
        <fullName evidence="6">Peptidyl-prolyl cis-trans isomerase</fullName>
        <ecNumber evidence="6">5.2.1.8</ecNumber>
    </recommendedName>
</protein>
<dbReference type="InterPro" id="IPR046357">
    <property type="entry name" value="PPIase_dom_sf"/>
</dbReference>
<dbReference type="PROSITE" id="PS50059">
    <property type="entry name" value="FKBP_PPIASE"/>
    <property type="match status" value="1"/>
</dbReference>
<feature type="coiled-coil region" evidence="7">
    <location>
        <begin position="87"/>
        <end position="121"/>
    </location>
</feature>
<dbReference type="InterPro" id="IPR000774">
    <property type="entry name" value="PPIase_FKBP_N"/>
</dbReference>
<evidence type="ECO:0000313" key="11">
    <source>
        <dbReference type="Proteomes" id="UP000249061"/>
    </source>
</evidence>